<dbReference type="Pfam" id="PF00205">
    <property type="entry name" value="TPP_enzyme_M"/>
    <property type="match status" value="1"/>
</dbReference>
<protein>
    <submittedName>
        <fullName evidence="7">Thiamine pyrophosphate-binding protein</fullName>
    </submittedName>
</protein>
<dbReference type="AlphaFoldDB" id="A0A7V3J9B2"/>
<dbReference type="FunFam" id="3.40.50.970:FF:000007">
    <property type="entry name" value="Acetolactate synthase"/>
    <property type="match status" value="1"/>
</dbReference>
<feature type="domain" description="Thiamine pyrophosphate enzyme TPP-binding" evidence="5">
    <location>
        <begin position="403"/>
        <end position="552"/>
    </location>
</feature>
<feature type="domain" description="Thiamine pyrophosphate enzyme N-terminal TPP-binding" evidence="6">
    <location>
        <begin position="3"/>
        <end position="124"/>
    </location>
</feature>
<dbReference type="InterPro" id="IPR029035">
    <property type="entry name" value="DHS-like_NAD/FAD-binding_dom"/>
</dbReference>
<dbReference type="CDD" id="cd07035">
    <property type="entry name" value="TPP_PYR_POX_like"/>
    <property type="match status" value="1"/>
</dbReference>
<dbReference type="InterPro" id="IPR012000">
    <property type="entry name" value="Thiamin_PyroP_enz_cen_dom"/>
</dbReference>
<organism evidence="7">
    <name type="scientific">candidate division CPR3 bacterium</name>
    <dbReference type="NCBI Taxonomy" id="2268181"/>
    <lineage>
        <taxon>Bacteria</taxon>
        <taxon>Bacteria division CPR3</taxon>
    </lineage>
</organism>
<dbReference type="InterPro" id="IPR011766">
    <property type="entry name" value="TPP_enzyme_TPP-bd"/>
</dbReference>
<dbReference type="Pfam" id="PF02775">
    <property type="entry name" value="TPP_enzyme_C"/>
    <property type="match status" value="1"/>
</dbReference>
<dbReference type="GO" id="GO:0005948">
    <property type="term" value="C:acetolactate synthase complex"/>
    <property type="evidence" value="ECO:0007669"/>
    <property type="project" value="TreeGrafter"/>
</dbReference>
<dbReference type="InterPro" id="IPR012001">
    <property type="entry name" value="Thiamin_PyroP_enz_TPP-bd_dom"/>
</dbReference>
<dbReference type="EMBL" id="DTGG01000022">
    <property type="protein sequence ID" value="HFZ08644.1"/>
    <property type="molecule type" value="Genomic_DNA"/>
</dbReference>
<evidence type="ECO:0000256" key="1">
    <source>
        <dbReference type="ARBA" id="ARBA00007812"/>
    </source>
</evidence>
<dbReference type="InterPro" id="IPR029061">
    <property type="entry name" value="THDP-binding"/>
</dbReference>
<dbReference type="CDD" id="cd00568">
    <property type="entry name" value="TPP_enzymes"/>
    <property type="match status" value="1"/>
</dbReference>
<dbReference type="Pfam" id="PF02776">
    <property type="entry name" value="TPP_enzyme_N"/>
    <property type="match status" value="1"/>
</dbReference>
<dbReference type="SUPFAM" id="SSF52467">
    <property type="entry name" value="DHS-like NAD/FAD-binding domain"/>
    <property type="match status" value="1"/>
</dbReference>
<dbReference type="PANTHER" id="PTHR18968">
    <property type="entry name" value="THIAMINE PYROPHOSPHATE ENZYMES"/>
    <property type="match status" value="1"/>
</dbReference>
<evidence type="ECO:0000259" key="4">
    <source>
        <dbReference type="Pfam" id="PF00205"/>
    </source>
</evidence>
<evidence type="ECO:0000256" key="3">
    <source>
        <dbReference type="RuleBase" id="RU362132"/>
    </source>
</evidence>
<dbReference type="GO" id="GO:0009099">
    <property type="term" value="P:L-valine biosynthetic process"/>
    <property type="evidence" value="ECO:0007669"/>
    <property type="project" value="TreeGrafter"/>
</dbReference>
<keyword evidence="2 3" id="KW-0786">Thiamine pyrophosphate</keyword>
<dbReference type="GO" id="GO:0030976">
    <property type="term" value="F:thiamine pyrophosphate binding"/>
    <property type="evidence" value="ECO:0007669"/>
    <property type="project" value="InterPro"/>
</dbReference>
<sequence length="602" mass="66835">MIKVSDYIAEKLVDAGISHVFMITGGGAMHLNNSFGKHPKLQCIFNHHEQACAMAAESYARLTRKLALVCVTTGPGGTNAITGVYGAYVDSIPMLIISGQVRYDTTVASAGLPLRQLGDQEIDIVKMVSGITKYAVMVTDPKEIRYHLERALHLAQSGRPGPCWIDIPVNVQGAMVEEESLKSYDPAEDAAEVPPKPSPEKVKEIVDRIKTAKRPVILAGSAIRSSGGHNAFLKLIDRLNIPVVTAWNAHDVIVDDHPLYFGRPGSVGDRAGNFIVQNSDLLLVLGCRLNIRQLSYNWTTFAREAFKIIVDIDPYELKKPTIKPDLPVWADVKELMERMIAAIGTEPLLPKKEWMEWCRVRKEKYPVVLKEYWDRKELVNPYCFMQTLGENLPEGQITVTGDGTACVCSFQAMRIKKDQRLYTNSGCAAMGYDLPAAIGACFGSGGKKVICLAGDGSIQMNLQELQTIVHHKLPIKIFVLNNRGYHSIKQTQDNFFGLPYVGCDPESGVSFPDMERIACAYRIPFVRCSNHREMAECIKKTIESDGPSMCEVMLTPDQPFAPKSSSQKLVDGRIISKPLEDMAPFLERKEFLENMIIKPMEG</sequence>
<comment type="caution">
    <text evidence="7">The sequence shown here is derived from an EMBL/GenBank/DDBJ whole genome shotgun (WGS) entry which is preliminary data.</text>
</comment>
<dbReference type="GO" id="GO:0000287">
    <property type="term" value="F:magnesium ion binding"/>
    <property type="evidence" value="ECO:0007669"/>
    <property type="project" value="InterPro"/>
</dbReference>
<dbReference type="GO" id="GO:0003984">
    <property type="term" value="F:acetolactate synthase activity"/>
    <property type="evidence" value="ECO:0007669"/>
    <property type="project" value="TreeGrafter"/>
</dbReference>
<dbReference type="PANTHER" id="PTHR18968:SF142">
    <property type="entry name" value="ACETOLACTATE SYNTHASE"/>
    <property type="match status" value="1"/>
</dbReference>
<feature type="domain" description="Thiamine pyrophosphate enzyme central" evidence="4">
    <location>
        <begin position="202"/>
        <end position="338"/>
    </location>
</feature>
<proteinExistence type="inferred from homology"/>
<evidence type="ECO:0000259" key="6">
    <source>
        <dbReference type="Pfam" id="PF02776"/>
    </source>
</evidence>
<dbReference type="Gene3D" id="3.40.50.1220">
    <property type="entry name" value="TPP-binding domain"/>
    <property type="match status" value="1"/>
</dbReference>
<evidence type="ECO:0000313" key="7">
    <source>
        <dbReference type="EMBL" id="HFZ08644.1"/>
    </source>
</evidence>
<reference evidence="7" key="1">
    <citation type="journal article" date="2020" name="mSystems">
        <title>Genome- and Community-Level Interaction Insights into Carbon Utilization and Element Cycling Functions of Hydrothermarchaeota in Hydrothermal Sediment.</title>
        <authorList>
            <person name="Zhou Z."/>
            <person name="Liu Y."/>
            <person name="Xu W."/>
            <person name="Pan J."/>
            <person name="Luo Z.H."/>
            <person name="Li M."/>
        </authorList>
    </citation>
    <scope>NUCLEOTIDE SEQUENCE [LARGE SCALE GENOMIC DNA]</scope>
    <source>
        <strain evidence="7">SpSt-757</strain>
    </source>
</reference>
<comment type="similarity">
    <text evidence="1 3">Belongs to the TPP enzyme family.</text>
</comment>
<dbReference type="SUPFAM" id="SSF52518">
    <property type="entry name" value="Thiamin diphosphate-binding fold (THDP-binding)"/>
    <property type="match status" value="2"/>
</dbReference>
<accession>A0A7V3J9B2</accession>
<gene>
    <name evidence="7" type="ORF">ENV41_00720</name>
</gene>
<name>A0A7V3J9B2_UNCC3</name>
<dbReference type="GO" id="GO:0050660">
    <property type="term" value="F:flavin adenine dinucleotide binding"/>
    <property type="evidence" value="ECO:0007669"/>
    <property type="project" value="TreeGrafter"/>
</dbReference>
<dbReference type="Gene3D" id="3.40.50.970">
    <property type="match status" value="2"/>
</dbReference>
<evidence type="ECO:0000259" key="5">
    <source>
        <dbReference type="Pfam" id="PF02775"/>
    </source>
</evidence>
<evidence type="ECO:0000256" key="2">
    <source>
        <dbReference type="ARBA" id="ARBA00023052"/>
    </source>
</evidence>
<dbReference type="GO" id="GO:0009097">
    <property type="term" value="P:isoleucine biosynthetic process"/>
    <property type="evidence" value="ECO:0007669"/>
    <property type="project" value="TreeGrafter"/>
</dbReference>
<dbReference type="InterPro" id="IPR045229">
    <property type="entry name" value="TPP_enz"/>
</dbReference>